<organism evidence="2 3">
    <name type="scientific">Erythrobacter neustonensis</name>
    <dbReference type="NCBI Taxonomy" id="1112"/>
    <lineage>
        <taxon>Bacteria</taxon>
        <taxon>Pseudomonadati</taxon>
        <taxon>Pseudomonadota</taxon>
        <taxon>Alphaproteobacteria</taxon>
        <taxon>Sphingomonadales</taxon>
        <taxon>Erythrobacteraceae</taxon>
        <taxon>Erythrobacter/Porphyrobacter group</taxon>
        <taxon>Erythrobacter</taxon>
    </lineage>
</organism>
<evidence type="ECO:0000259" key="1">
    <source>
        <dbReference type="Pfam" id="PF23296"/>
    </source>
</evidence>
<name>A0A192D6C1_9SPHN</name>
<keyword evidence="3" id="KW-1185">Reference proteome</keyword>
<feature type="domain" description="DUF7079" evidence="1">
    <location>
        <begin position="15"/>
        <end position="119"/>
    </location>
</feature>
<dbReference type="AlphaFoldDB" id="A0A192D6C1"/>
<dbReference type="Proteomes" id="UP000078263">
    <property type="component" value="Chromosome"/>
</dbReference>
<dbReference type="KEGG" id="pns:A9D12_12705"/>
<dbReference type="OrthoDB" id="8684941at2"/>
<proteinExistence type="predicted"/>
<reference evidence="2 3" key="1">
    <citation type="submission" date="2016-05" db="EMBL/GenBank/DDBJ databases">
        <title>Compelete Genome Sequence of Bacteriochlorophyll-Synthesizing Bacterium Porphyrobacter neustonensis DSM 9434.</title>
        <authorList>
            <person name="Shi X.-L."/>
            <person name="Wu Y.-H."/>
            <person name="Cheng H."/>
            <person name="Xu L."/>
            <person name="Zhang X.-Q."/>
            <person name="Wang C.-S."/>
            <person name="Xu X.-W."/>
        </authorList>
    </citation>
    <scope>NUCLEOTIDE SEQUENCE [LARGE SCALE GENOMIC DNA]</scope>
    <source>
        <strain evidence="2 3">DSM 9434</strain>
    </source>
</reference>
<dbReference type="InterPro" id="IPR055507">
    <property type="entry name" value="DUF7079"/>
</dbReference>
<gene>
    <name evidence="2" type="ORF">A9D12_12705</name>
</gene>
<evidence type="ECO:0000313" key="3">
    <source>
        <dbReference type="Proteomes" id="UP000078263"/>
    </source>
</evidence>
<dbReference type="RefSeq" id="WP_068352405.1">
    <property type="nucleotide sequence ID" value="NZ_CP016033.1"/>
</dbReference>
<protein>
    <recommendedName>
        <fullName evidence="1">DUF7079 domain-containing protein</fullName>
    </recommendedName>
</protein>
<dbReference type="EMBL" id="CP016033">
    <property type="protein sequence ID" value="ANK13660.1"/>
    <property type="molecule type" value="Genomic_DNA"/>
</dbReference>
<sequence length="123" mass="13738">MQVRAARFSEAEIARRLPVWCALSDAFLDTELDQRAYRHIAKVIRAQGFDAAEGEAIFRDEVAPAFAYNLWSVAGEWAGWPETTVRERVLAGKNGPLATLVNAAMLARHLDEEWARIAAHLTC</sequence>
<dbReference type="STRING" id="1112.A9D12_12705"/>
<evidence type="ECO:0000313" key="2">
    <source>
        <dbReference type="EMBL" id="ANK13660.1"/>
    </source>
</evidence>
<dbReference type="Pfam" id="PF23296">
    <property type="entry name" value="DUF7079"/>
    <property type="match status" value="1"/>
</dbReference>
<accession>A0A192D6C1</accession>